<organism evidence="3 4">
    <name type="scientific">Candidatus Thiodictyon syntrophicum</name>
    <dbReference type="NCBI Taxonomy" id="1166950"/>
    <lineage>
        <taxon>Bacteria</taxon>
        <taxon>Pseudomonadati</taxon>
        <taxon>Pseudomonadota</taxon>
        <taxon>Gammaproteobacteria</taxon>
        <taxon>Chromatiales</taxon>
        <taxon>Chromatiaceae</taxon>
        <taxon>Thiodictyon</taxon>
    </lineage>
</organism>
<dbReference type="KEGG" id="tsy:THSYN_12545"/>
<evidence type="ECO:0000256" key="1">
    <source>
        <dbReference type="SAM" id="SignalP"/>
    </source>
</evidence>
<dbReference type="CDD" id="cd01008">
    <property type="entry name" value="PBP2_NrtA_SsuA_CpmA_like"/>
    <property type="match status" value="1"/>
</dbReference>
<accession>A0A2K8U7Z2</accession>
<dbReference type="Gene3D" id="3.40.190.10">
    <property type="entry name" value="Periplasmic binding protein-like II"/>
    <property type="match status" value="2"/>
</dbReference>
<feature type="signal peptide" evidence="1">
    <location>
        <begin position="1"/>
        <end position="35"/>
    </location>
</feature>
<dbReference type="Proteomes" id="UP000232638">
    <property type="component" value="Chromosome"/>
</dbReference>
<dbReference type="OrthoDB" id="5292144at2"/>
<evidence type="ECO:0000259" key="2">
    <source>
        <dbReference type="Pfam" id="PF09084"/>
    </source>
</evidence>
<proteinExistence type="predicted"/>
<sequence>MSTYFPNDASWPRLRRTLALALALALSVAPTQSSAAAPLVICYGSPASALVPLAGLRNFYAAEGLEVQTRLYPSGFQALQAMMAGDCTLATAAVPPVVYQALRRGDFRILAQISSGGDADRIVARRDHCIGAPADLRGHRIAVPQATSAHYFLDMFLAAQGLTPADLTQVYLPAQEVGPALLAGTVDAAALWEPNIRNLATTLGDQAQVFTFSGLVVSPFLLLAPQAFARQEPGAIQGVLRALVRAERSLVEAPVAAVRLLAPPYGVSFEEFDFMRSDSCWRGPPSAASRWRGPCWSRSRTCASRRGAWRAASTRRWS</sequence>
<name>A0A2K8U7Z2_9GAMM</name>
<dbReference type="PANTHER" id="PTHR30024">
    <property type="entry name" value="ALIPHATIC SULFONATES-BINDING PROTEIN-RELATED"/>
    <property type="match status" value="1"/>
</dbReference>
<dbReference type="EMBL" id="CP020370">
    <property type="protein sequence ID" value="AUB81706.1"/>
    <property type="molecule type" value="Genomic_DNA"/>
</dbReference>
<keyword evidence="4" id="KW-1185">Reference proteome</keyword>
<feature type="domain" description="SsuA/THI5-like" evidence="2">
    <location>
        <begin position="53"/>
        <end position="257"/>
    </location>
</feature>
<dbReference type="SUPFAM" id="SSF53850">
    <property type="entry name" value="Periplasmic binding protein-like II"/>
    <property type="match status" value="1"/>
</dbReference>
<dbReference type="RefSeq" id="WP_100919463.1">
    <property type="nucleotide sequence ID" value="NZ_CP020370.1"/>
</dbReference>
<dbReference type="Pfam" id="PF09084">
    <property type="entry name" value="NMT1"/>
    <property type="match status" value="1"/>
</dbReference>
<dbReference type="AlphaFoldDB" id="A0A2K8U7Z2"/>
<evidence type="ECO:0000313" key="3">
    <source>
        <dbReference type="EMBL" id="AUB81706.1"/>
    </source>
</evidence>
<keyword evidence="1" id="KW-0732">Signal</keyword>
<protein>
    <recommendedName>
        <fullName evidence="2">SsuA/THI5-like domain-containing protein</fullName>
    </recommendedName>
</protein>
<reference evidence="3 4" key="1">
    <citation type="submission" date="2017-03" db="EMBL/GenBank/DDBJ databases">
        <title>Complete genome sequence of Candidatus 'Thiodictyon syntrophicum' sp. nov. strain Cad16T, a photolithoautotroph purple sulfur bacterium isolated from an alpine meromictic lake.</title>
        <authorList>
            <person name="Luedin S.M."/>
            <person name="Pothier J.F."/>
            <person name="Danza F."/>
            <person name="Storelli N."/>
            <person name="Wittwer M."/>
            <person name="Tonolla M."/>
        </authorList>
    </citation>
    <scope>NUCLEOTIDE SEQUENCE [LARGE SCALE GENOMIC DNA]</scope>
    <source>
        <strain evidence="3 4">Cad16T</strain>
    </source>
</reference>
<gene>
    <name evidence="3" type="ORF">THSYN_12545</name>
</gene>
<evidence type="ECO:0000313" key="4">
    <source>
        <dbReference type="Proteomes" id="UP000232638"/>
    </source>
</evidence>
<dbReference type="InterPro" id="IPR015168">
    <property type="entry name" value="SsuA/THI5"/>
</dbReference>
<feature type="chain" id="PRO_5014907721" description="SsuA/THI5-like domain-containing protein" evidence="1">
    <location>
        <begin position="36"/>
        <end position="318"/>
    </location>
</feature>